<gene>
    <name evidence="1" type="ORF">CSKR_104389</name>
</gene>
<proteinExistence type="predicted"/>
<name>A0A8T1MVB5_CLOSI</name>
<dbReference type="Proteomes" id="UP000286415">
    <property type="component" value="Unassembled WGS sequence"/>
</dbReference>
<protein>
    <submittedName>
        <fullName evidence="1">Uncharacterized protein</fullName>
    </submittedName>
</protein>
<evidence type="ECO:0000313" key="2">
    <source>
        <dbReference type="Proteomes" id="UP000286415"/>
    </source>
</evidence>
<reference evidence="1 2" key="2">
    <citation type="journal article" date="2021" name="Genomics">
        <title>High-quality reference genome for Clonorchis sinensis.</title>
        <authorList>
            <person name="Young N.D."/>
            <person name="Stroehlein A.J."/>
            <person name="Kinkar L."/>
            <person name="Wang T."/>
            <person name="Sohn W.M."/>
            <person name="Chang B.C.H."/>
            <person name="Kaur P."/>
            <person name="Weisz D."/>
            <person name="Dudchenko O."/>
            <person name="Aiden E.L."/>
            <person name="Korhonen P.K."/>
            <person name="Gasser R.B."/>
        </authorList>
    </citation>
    <scope>NUCLEOTIDE SEQUENCE [LARGE SCALE GENOMIC DNA]</scope>
    <source>
        <strain evidence="1">Cs-k2</strain>
    </source>
</reference>
<sequence>MQRLWSKLSQTLRIQDSQQLLTSAWKFLSGGEHRNRVWSTAAIQRKLRNRRLLTTGTSILRSPFQAHKFLRQKTVQFSGYPVWRFTNIWTYRIQQELERDQAPNSDGVEPL</sequence>
<organism evidence="1 2">
    <name type="scientific">Clonorchis sinensis</name>
    <name type="common">Chinese liver fluke</name>
    <dbReference type="NCBI Taxonomy" id="79923"/>
    <lineage>
        <taxon>Eukaryota</taxon>
        <taxon>Metazoa</taxon>
        <taxon>Spiralia</taxon>
        <taxon>Lophotrochozoa</taxon>
        <taxon>Platyhelminthes</taxon>
        <taxon>Trematoda</taxon>
        <taxon>Digenea</taxon>
        <taxon>Opisthorchiida</taxon>
        <taxon>Opisthorchiata</taxon>
        <taxon>Opisthorchiidae</taxon>
        <taxon>Clonorchis</taxon>
    </lineage>
</organism>
<dbReference type="EMBL" id="NIRI02000013">
    <property type="protein sequence ID" value="KAG5453334.1"/>
    <property type="molecule type" value="Genomic_DNA"/>
</dbReference>
<comment type="caution">
    <text evidence="1">The sequence shown here is derived from an EMBL/GenBank/DDBJ whole genome shotgun (WGS) entry which is preliminary data.</text>
</comment>
<reference evidence="1 2" key="1">
    <citation type="journal article" date="2018" name="Biotechnol. Adv.">
        <title>Improved genomic resources and new bioinformatic workflow for the carcinogenic parasite Clonorchis sinensis: Biotechnological implications.</title>
        <authorList>
            <person name="Wang D."/>
            <person name="Korhonen P.K."/>
            <person name="Gasser R.B."/>
            <person name="Young N.D."/>
        </authorList>
    </citation>
    <scope>NUCLEOTIDE SEQUENCE [LARGE SCALE GENOMIC DNA]</scope>
    <source>
        <strain evidence="1">Cs-k2</strain>
    </source>
</reference>
<accession>A0A8T1MVB5</accession>
<evidence type="ECO:0000313" key="1">
    <source>
        <dbReference type="EMBL" id="KAG5453334.1"/>
    </source>
</evidence>
<keyword evidence="2" id="KW-1185">Reference proteome</keyword>
<dbReference type="AlphaFoldDB" id="A0A8T1MVB5"/>